<keyword evidence="1" id="KW-0677">Repeat</keyword>
<dbReference type="PANTHER" id="PTHR24188">
    <property type="entry name" value="ANKYRIN REPEAT PROTEIN"/>
    <property type="match status" value="1"/>
</dbReference>
<dbReference type="OrthoDB" id="6335178at2759"/>
<protein>
    <submittedName>
        <fullName evidence="4">Ankyrin repeat domain 16 [Danio rerio]</fullName>
    </submittedName>
</protein>
<dbReference type="InterPro" id="IPR002110">
    <property type="entry name" value="Ankyrin_rpt"/>
</dbReference>
<dbReference type="Pfam" id="PF12796">
    <property type="entry name" value="Ank_2"/>
    <property type="match status" value="3"/>
</dbReference>
<dbReference type="InterPro" id="IPR036770">
    <property type="entry name" value="Ankyrin_rpt-contain_sf"/>
</dbReference>
<dbReference type="EMBL" id="HACA01012676">
    <property type="protein sequence ID" value="CDW30037.1"/>
    <property type="molecule type" value="Transcribed_RNA"/>
</dbReference>
<gene>
    <name evidence="4" type="primary">ankrd16</name>
</gene>
<organism evidence="4">
    <name type="scientific">Lepeophtheirus salmonis</name>
    <name type="common">Salmon louse</name>
    <name type="synonym">Caligus salmonis</name>
    <dbReference type="NCBI Taxonomy" id="72036"/>
    <lineage>
        <taxon>Eukaryota</taxon>
        <taxon>Metazoa</taxon>
        <taxon>Ecdysozoa</taxon>
        <taxon>Arthropoda</taxon>
        <taxon>Crustacea</taxon>
        <taxon>Multicrustacea</taxon>
        <taxon>Hexanauplia</taxon>
        <taxon>Copepoda</taxon>
        <taxon>Siphonostomatoida</taxon>
        <taxon>Caligidae</taxon>
        <taxon>Lepeophtheirus</taxon>
    </lineage>
</organism>
<dbReference type="SMART" id="SM00248">
    <property type="entry name" value="ANK"/>
    <property type="match status" value="8"/>
</dbReference>
<dbReference type="PANTHER" id="PTHR24188:SF29">
    <property type="entry name" value="GH09064P"/>
    <property type="match status" value="1"/>
</dbReference>
<evidence type="ECO:0000256" key="2">
    <source>
        <dbReference type="ARBA" id="ARBA00023043"/>
    </source>
</evidence>
<evidence type="ECO:0000313" key="4">
    <source>
        <dbReference type="EMBL" id="CDW30037.1"/>
    </source>
</evidence>
<feature type="repeat" description="ANK" evidence="3">
    <location>
        <begin position="166"/>
        <end position="187"/>
    </location>
</feature>
<accession>A0A0K2TWH6</accession>
<dbReference type="PROSITE" id="PS50297">
    <property type="entry name" value="ANK_REP_REGION"/>
    <property type="match status" value="1"/>
</dbReference>
<proteinExistence type="predicted"/>
<name>A0A0K2TWH6_LEPSM</name>
<evidence type="ECO:0000256" key="3">
    <source>
        <dbReference type="PROSITE-ProRule" id="PRU00023"/>
    </source>
</evidence>
<sequence length="363" mass="40867">MEIHEHLKCEEALIHYFASKSPSVTTPLTKLNDTVLHFASQLGYVRFLISLPKSTPWNIQNSEGKTPLHDASQFCQAEVVSFFIKECKLDPDPIKRADWTPVMLACTKINNLKVIQILVEDGNADLSRINKDGWTPFHLIIREGDFDAMKYIISQKSDAWKTRSHNGRTPLHTAALHGHLRLIERLVHCYEFEEEDSTGSTPIMEAIRGGHLDVVKLLCYNDLIDTKTFDKMGRNYFMVAAFVGNWEILKYFALLIDPTSEFSKKSSKGGMTVLHWAANGGQSLTLEYLVGVVKSEVIQTKDDNGRTPLDHAIVSGSLESVKVIINALLPEALDIQDLMNRLGNVMKPKIKEFLQLLDCKGTN</sequence>
<reference evidence="4" key="1">
    <citation type="submission" date="2014-05" db="EMBL/GenBank/DDBJ databases">
        <authorList>
            <person name="Chronopoulou M."/>
        </authorList>
    </citation>
    <scope>NUCLEOTIDE SEQUENCE</scope>
    <source>
        <tissue evidence="4">Whole organism</tissue>
    </source>
</reference>
<dbReference type="PROSITE" id="PS50088">
    <property type="entry name" value="ANK_REPEAT"/>
    <property type="match status" value="1"/>
</dbReference>
<dbReference type="AlphaFoldDB" id="A0A0K2TWH6"/>
<evidence type="ECO:0000256" key="1">
    <source>
        <dbReference type="ARBA" id="ARBA00022737"/>
    </source>
</evidence>
<dbReference type="SUPFAM" id="SSF48403">
    <property type="entry name" value="Ankyrin repeat"/>
    <property type="match status" value="1"/>
</dbReference>
<keyword evidence="2 3" id="KW-0040">ANK repeat</keyword>
<dbReference type="Gene3D" id="1.25.40.20">
    <property type="entry name" value="Ankyrin repeat-containing domain"/>
    <property type="match status" value="3"/>
</dbReference>